<sequence length="230" mass="24925">MSEPVTWDGALNTRQPLPGLIRSANLSFLSERGRAQLLGSGVSRIIDLRNRGERQIDPAPFAGQALYLNLPLIPARNPVLEALNRSARSNAEYDRGLLDQAGTPLAAVFGAMVDAPEGPVLIHCHAGKDRTGLVSALALDLCGVPRPEIAADYAESDRQLTHFYAAQQSREPDPARRARLATFQVSRAGDMLGLLEHLDRRWGGVAAYLTDVGFGRLEQATVVRRLLAVS</sequence>
<dbReference type="InterPro" id="IPR029021">
    <property type="entry name" value="Prot-tyrosine_phosphatase-like"/>
</dbReference>
<protein>
    <submittedName>
        <fullName evidence="1">Tyrosine-protein phosphatase</fullName>
        <ecNumber evidence="1">3.1.3.48</ecNumber>
    </submittedName>
</protein>
<dbReference type="PROSITE" id="PS00383">
    <property type="entry name" value="TYR_PHOSPHATASE_1"/>
    <property type="match status" value="1"/>
</dbReference>
<dbReference type="EC" id="3.1.3.48" evidence="1"/>
<dbReference type="AlphaFoldDB" id="A0AAU7UB57"/>
<dbReference type="InterPro" id="IPR016130">
    <property type="entry name" value="Tyr_Pase_AS"/>
</dbReference>
<name>A0AAU7UB57_9DEIO</name>
<dbReference type="RefSeq" id="WP_350243811.1">
    <property type="nucleotide sequence ID" value="NZ_CP158299.1"/>
</dbReference>
<evidence type="ECO:0000313" key="1">
    <source>
        <dbReference type="EMBL" id="XBV85770.1"/>
    </source>
</evidence>
<dbReference type="InterPro" id="IPR026893">
    <property type="entry name" value="Tyr/Ser_Pase_IphP-type"/>
</dbReference>
<dbReference type="GO" id="GO:0004725">
    <property type="term" value="F:protein tyrosine phosphatase activity"/>
    <property type="evidence" value="ECO:0007669"/>
    <property type="project" value="UniProtKB-EC"/>
</dbReference>
<dbReference type="EMBL" id="CP158299">
    <property type="protein sequence ID" value="XBV85770.1"/>
    <property type="molecule type" value="Genomic_DNA"/>
</dbReference>
<proteinExistence type="predicted"/>
<dbReference type="Gene3D" id="3.90.190.10">
    <property type="entry name" value="Protein tyrosine phosphatase superfamily"/>
    <property type="match status" value="1"/>
</dbReference>
<keyword evidence="1" id="KW-0378">Hydrolase</keyword>
<organism evidence="1">
    <name type="scientific">Deinococcus sonorensis KR-87</name>
    <dbReference type="NCBI Taxonomy" id="694439"/>
    <lineage>
        <taxon>Bacteria</taxon>
        <taxon>Thermotogati</taxon>
        <taxon>Deinococcota</taxon>
        <taxon>Deinococci</taxon>
        <taxon>Deinococcales</taxon>
        <taxon>Deinococcaceae</taxon>
        <taxon>Deinococcus</taxon>
    </lineage>
</organism>
<dbReference type="Pfam" id="PF13350">
    <property type="entry name" value="Y_phosphatase3"/>
    <property type="match status" value="1"/>
</dbReference>
<dbReference type="SUPFAM" id="SSF52799">
    <property type="entry name" value="(Phosphotyrosine protein) phosphatases II"/>
    <property type="match status" value="1"/>
</dbReference>
<gene>
    <name evidence="1" type="ORF">ABOD76_05545</name>
</gene>
<reference evidence="1" key="1">
    <citation type="submission" date="2024-06" db="EMBL/GenBank/DDBJ databases">
        <title>Draft Genome Sequence of Deinococcus sonorensis Type Strain KR-87, a Biofilm Producing Representative of the Genus Deinococcus.</title>
        <authorList>
            <person name="Boren L.S."/>
            <person name="Grosso R.A."/>
            <person name="Hugenberg-Cox A.N."/>
            <person name="Hill J.T.E."/>
            <person name="Albert C.M."/>
            <person name="Tuohy J.M."/>
        </authorList>
    </citation>
    <scope>NUCLEOTIDE SEQUENCE</scope>
    <source>
        <strain evidence="1">KR-87</strain>
    </source>
</reference>
<accession>A0AAU7UB57</accession>
<dbReference type="KEGG" id="dsc:ABOD76_05545"/>